<dbReference type="GO" id="GO:0005789">
    <property type="term" value="C:endoplasmic reticulum membrane"/>
    <property type="evidence" value="ECO:0007669"/>
    <property type="project" value="UniProtKB-SubCell"/>
</dbReference>
<keyword evidence="8" id="KW-0492">Microsome</keyword>
<dbReference type="SUPFAM" id="SSF48264">
    <property type="entry name" value="Cytochrome P450"/>
    <property type="match status" value="1"/>
</dbReference>
<keyword evidence="12" id="KW-0472">Membrane</keyword>
<dbReference type="RefSeq" id="XP_017882161.1">
    <property type="nucleotide sequence ID" value="XM_018026672.2"/>
</dbReference>
<evidence type="ECO:0000256" key="11">
    <source>
        <dbReference type="ARBA" id="ARBA00023033"/>
    </source>
</evidence>
<comment type="similarity">
    <text evidence="4 14">Belongs to the cytochrome P450 family.</text>
</comment>
<protein>
    <submittedName>
        <fullName evidence="16">Cytochrome P450 9e2-like</fullName>
    </submittedName>
</protein>
<keyword evidence="15" id="KW-1185">Reference proteome</keyword>
<evidence type="ECO:0000256" key="6">
    <source>
        <dbReference type="ARBA" id="ARBA00022723"/>
    </source>
</evidence>
<evidence type="ECO:0000313" key="15">
    <source>
        <dbReference type="Proteomes" id="UP000694925"/>
    </source>
</evidence>
<proteinExistence type="inferred from homology"/>
<evidence type="ECO:0000256" key="7">
    <source>
        <dbReference type="ARBA" id="ARBA00022824"/>
    </source>
</evidence>
<dbReference type="PANTHER" id="PTHR24292:SF54">
    <property type="entry name" value="CYP9F3-RELATED"/>
    <property type="match status" value="1"/>
</dbReference>
<feature type="binding site" description="axial binding residue" evidence="13">
    <location>
        <position position="446"/>
    </location>
    <ligand>
        <name>heme</name>
        <dbReference type="ChEBI" id="CHEBI:30413"/>
    </ligand>
    <ligandPart>
        <name>Fe</name>
        <dbReference type="ChEBI" id="CHEBI:18248"/>
    </ligandPart>
</feature>
<evidence type="ECO:0000256" key="8">
    <source>
        <dbReference type="ARBA" id="ARBA00022848"/>
    </source>
</evidence>
<dbReference type="PRINTS" id="PR00463">
    <property type="entry name" value="EP450I"/>
</dbReference>
<dbReference type="GO" id="GO:0004497">
    <property type="term" value="F:monooxygenase activity"/>
    <property type="evidence" value="ECO:0007669"/>
    <property type="project" value="UniProtKB-KW"/>
</dbReference>
<dbReference type="GeneID" id="108626160"/>
<reference evidence="16" key="1">
    <citation type="submission" date="2025-08" db="UniProtKB">
        <authorList>
            <consortium name="RefSeq"/>
        </authorList>
    </citation>
    <scope>IDENTIFICATION</scope>
    <source>
        <tissue evidence="16">Whole body</tissue>
    </source>
</reference>
<evidence type="ECO:0000313" key="16">
    <source>
        <dbReference type="RefSeq" id="XP_017882161.1"/>
    </source>
</evidence>
<evidence type="ECO:0000256" key="9">
    <source>
        <dbReference type="ARBA" id="ARBA00023002"/>
    </source>
</evidence>
<dbReference type="PROSITE" id="PS00086">
    <property type="entry name" value="CYTOCHROME_P450"/>
    <property type="match status" value="1"/>
</dbReference>
<accession>A0AAJ7J0Z4</accession>
<evidence type="ECO:0000256" key="1">
    <source>
        <dbReference type="ARBA" id="ARBA00001971"/>
    </source>
</evidence>
<keyword evidence="11 14" id="KW-0503">Monooxygenase</keyword>
<gene>
    <name evidence="16" type="primary">LOC108626160</name>
</gene>
<evidence type="ECO:0000256" key="2">
    <source>
        <dbReference type="ARBA" id="ARBA00004174"/>
    </source>
</evidence>
<dbReference type="InterPro" id="IPR017972">
    <property type="entry name" value="Cyt_P450_CS"/>
</dbReference>
<dbReference type="KEGG" id="ccal:108626160"/>
<dbReference type="InterPro" id="IPR002401">
    <property type="entry name" value="Cyt_P450_E_grp-I"/>
</dbReference>
<dbReference type="InterPro" id="IPR036396">
    <property type="entry name" value="Cyt_P450_sf"/>
</dbReference>
<dbReference type="AlphaFoldDB" id="A0AAJ7J0Z4"/>
<keyword evidence="6 13" id="KW-0479">Metal-binding</keyword>
<comment type="cofactor">
    <cofactor evidence="1 13">
        <name>heme</name>
        <dbReference type="ChEBI" id="CHEBI:30413"/>
    </cofactor>
</comment>
<evidence type="ECO:0000256" key="12">
    <source>
        <dbReference type="ARBA" id="ARBA00023136"/>
    </source>
</evidence>
<dbReference type="Gene3D" id="1.10.630.10">
    <property type="entry name" value="Cytochrome P450"/>
    <property type="match status" value="1"/>
</dbReference>
<evidence type="ECO:0000256" key="4">
    <source>
        <dbReference type="ARBA" id="ARBA00010617"/>
    </source>
</evidence>
<dbReference type="FunFam" id="1.10.630.10:FF:000042">
    <property type="entry name" value="Cytochrome P450"/>
    <property type="match status" value="1"/>
</dbReference>
<dbReference type="InterPro" id="IPR050476">
    <property type="entry name" value="Insect_CytP450_Detox"/>
</dbReference>
<dbReference type="Pfam" id="PF00067">
    <property type="entry name" value="p450"/>
    <property type="match status" value="1"/>
</dbReference>
<dbReference type="Proteomes" id="UP000694925">
    <property type="component" value="Unplaced"/>
</dbReference>
<organism evidence="15 16">
    <name type="scientific">Ceratina calcarata</name>
    <dbReference type="NCBI Taxonomy" id="156304"/>
    <lineage>
        <taxon>Eukaryota</taxon>
        <taxon>Metazoa</taxon>
        <taxon>Ecdysozoa</taxon>
        <taxon>Arthropoda</taxon>
        <taxon>Hexapoda</taxon>
        <taxon>Insecta</taxon>
        <taxon>Pterygota</taxon>
        <taxon>Neoptera</taxon>
        <taxon>Endopterygota</taxon>
        <taxon>Hymenoptera</taxon>
        <taxon>Apocrita</taxon>
        <taxon>Aculeata</taxon>
        <taxon>Apoidea</taxon>
        <taxon>Anthophila</taxon>
        <taxon>Apidae</taxon>
        <taxon>Ceratina</taxon>
        <taxon>Zadontomerus</taxon>
    </lineage>
</organism>
<evidence type="ECO:0000256" key="10">
    <source>
        <dbReference type="ARBA" id="ARBA00023004"/>
    </source>
</evidence>
<evidence type="ECO:0000256" key="13">
    <source>
        <dbReference type="PIRSR" id="PIRSR602401-1"/>
    </source>
</evidence>
<evidence type="ECO:0000256" key="3">
    <source>
        <dbReference type="ARBA" id="ARBA00004406"/>
    </source>
</evidence>
<dbReference type="CDD" id="cd11056">
    <property type="entry name" value="CYP6-like"/>
    <property type="match status" value="1"/>
</dbReference>
<dbReference type="GO" id="GO:0020037">
    <property type="term" value="F:heme binding"/>
    <property type="evidence" value="ECO:0007669"/>
    <property type="project" value="InterPro"/>
</dbReference>
<comment type="subcellular location">
    <subcellularLocation>
        <location evidence="3">Endoplasmic reticulum membrane</location>
        <topology evidence="3">Peripheral membrane protein</topology>
    </subcellularLocation>
    <subcellularLocation>
        <location evidence="2">Microsome membrane</location>
        <topology evidence="2">Peripheral membrane protein</topology>
    </subcellularLocation>
</comment>
<keyword evidence="10 13" id="KW-0408">Iron</keyword>
<keyword evidence="5 13" id="KW-0349">Heme</keyword>
<name>A0AAJ7J0Z4_9HYME</name>
<keyword evidence="9 14" id="KW-0560">Oxidoreductase</keyword>
<dbReference type="GO" id="GO:0016705">
    <property type="term" value="F:oxidoreductase activity, acting on paired donors, with incorporation or reduction of molecular oxygen"/>
    <property type="evidence" value="ECO:0007669"/>
    <property type="project" value="InterPro"/>
</dbReference>
<sequence>MDSLSIILALGAIAVAAYYYFTREDVFEKHGIPRSKGVPIFGSTWKVFLQRATFVDVVKETYNTNKDAKYIVFYDFSFPTIVIRDIELIKSISVKNFDHFVNHRTFLLDKTDSLFSKNLFFLKDEKWKEVRNTMSPVFTSSKLKTMFGLMNDCAKKYGENLTSLPETDQTELELKDVFSRYATDIIATCAFGIDIDSMKDENNEFYTCGKSLNNLDMNKLIKFFIIRNLPWLSNLLNLRIVESKIEKFFIDMIDNNIKTREERGINRPDVIQTMMESRKKLGPGKSMTTADITAQGFIFFLAGFDPVATTMSFAAYELGVNQEIQKKLQEEIDRVLLEHGDVTYDALMGMEYLDAVVNETTRMYPVQPFTDRICSERFELPPALPGAKPFVVKKGDCVQFPIYGIQRDEKYFKNPDKFDPNRFLGQAKKDLDPNSLLTFGLGPRMCIGNRFALLEVKVLLFHVFARCNIIPCPKTTIPLVFDKTKMNFMPINGFWFEIQPRKETAQVYEYVKVMSHVY</sequence>
<dbReference type="GO" id="GO:0005506">
    <property type="term" value="F:iron ion binding"/>
    <property type="evidence" value="ECO:0007669"/>
    <property type="project" value="InterPro"/>
</dbReference>
<evidence type="ECO:0000256" key="14">
    <source>
        <dbReference type="RuleBase" id="RU000461"/>
    </source>
</evidence>
<keyword evidence="7" id="KW-0256">Endoplasmic reticulum</keyword>
<evidence type="ECO:0000256" key="5">
    <source>
        <dbReference type="ARBA" id="ARBA00022617"/>
    </source>
</evidence>
<dbReference type="InterPro" id="IPR001128">
    <property type="entry name" value="Cyt_P450"/>
</dbReference>
<dbReference type="PRINTS" id="PR00385">
    <property type="entry name" value="P450"/>
</dbReference>
<dbReference type="PANTHER" id="PTHR24292">
    <property type="entry name" value="CYTOCHROME P450"/>
    <property type="match status" value="1"/>
</dbReference>